<accession>A0A9P6DQ02</accession>
<dbReference type="InterPro" id="IPR040521">
    <property type="entry name" value="KDZ"/>
</dbReference>
<dbReference type="Pfam" id="PF18758">
    <property type="entry name" value="KDZ"/>
    <property type="match status" value="1"/>
</dbReference>
<sequence length="732" mass="82881">MGTNILNNVDLEEIYLDVCKCCPASLQLLERGLFPSAPVQPTLTVNLDQLNLVSMLFMVGAPNVMNWAETLTSCLARKGYVLGGQDVLRHRYGRALQYYQVMIDMVSQTVNNAIESSRKRQAQGEHAVIPQTFESLAGNPITHSYFTQDEDHKPSHDRKRPSPYLRSQCPICCGGDTYLTTDGLPDIQFSGNVCFMQSCEYDEHGVHDPTLSDCPPRTLFVSPEECEAMKRYIEGKRNSKVPNVDHENGIAVANEISDLCGESFNVANEARLKSKKSKFDDTGLVAAVCCHDRIWYLVNMTEAGEKQYYMFAILDKIFQEIPGNFTVGFLHDLACQYHRSMMKWKILPKWANHILFGLPALHAYGHQFVCQIMYHPHKIEAFGHTDGEGTKQFWNSISPLIRVCRVSGFHQHLYTIDTKLAYLDQQNLKRLGGWLSQQYQDAMKKISEAGVQLVELGIQPSQSDNLARDWNEAKLYYQAQIPSRGRQGMEKEIKGLLHLRDSLELIQGHITKVRRQIDVLVSAGCIGTPLGLQNDELKDKLLSKSLDQNQLEMMLQSKLYTQLIQLHATQTQLQDALRAQKHSYMQNIGHIHLHLESDHLIHQHFGPLNGLNGSIGTPPHWQTDEAFFVAASAMHTLKGAQQELKVITRERRALQVWAHEENEAILHALQEAEHEAGRDLNGDDVDDSDLEDLIKPELPALLISKFSRLIDGEDERFDDVDSDTDDVDIDLE</sequence>
<dbReference type="PANTHER" id="PTHR33096">
    <property type="entry name" value="CXC2 DOMAIN-CONTAINING PROTEIN"/>
    <property type="match status" value="1"/>
</dbReference>
<dbReference type="PANTHER" id="PTHR33096:SF1">
    <property type="entry name" value="CXC1-LIKE CYSTEINE CLUSTER ASSOCIATED WITH KDZ TRANSPOSASES DOMAIN-CONTAINING PROTEIN"/>
    <property type="match status" value="1"/>
</dbReference>
<organism evidence="1 2">
    <name type="scientific">Hydnum rufescens UP504</name>
    <dbReference type="NCBI Taxonomy" id="1448309"/>
    <lineage>
        <taxon>Eukaryota</taxon>
        <taxon>Fungi</taxon>
        <taxon>Dikarya</taxon>
        <taxon>Basidiomycota</taxon>
        <taxon>Agaricomycotina</taxon>
        <taxon>Agaricomycetes</taxon>
        <taxon>Cantharellales</taxon>
        <taxon>Hydnaceae</taxon>
        <taxon>Hydnum</taxon>
    </lineage>
</organism>
<dbReference type="EMBL" id="MU129097">
    <property type="protein sequence ID" value="KAF9506844.1"/>
    <property type="molecule type" value="Genomic_DNA"/>
</dbReference>
<keyword evidence="2" id="KW-1185">Reference proteome</keyword>
<evidence type="ECO:0000313" key="1">
    <source>
        <dbReference type="EMBL" id="KAF9506844.1"/>
    </source>
</evidence>
<proteinExistence type="predicted"/>
<name>A0A9P6DQ02_9AGAM</name>
<evidence type="ECO:0008006" key="3">
    <source>
        <dbReference type="Google" id="ProtNLM"/>
    </source>
</evidence>
<comment type="caution">
    <text evidence="1">The sequence shown here is derived from an EMBL/GenBank/DDBJ whole genome shotgun (WGS) entry which is preliminary data.</text>
</comment>
<reference evidence="1" key="1">
    <citation type="journal article" date="2020" name="Nat. Commun.">
        <title>Large-scale genome sequencing of mycorrhizal fungi provides insights into the early evolution of symbiotic traits.</title>
        <authorList>
            <person name="Miyauchi S."/>
            <person name="Kiss E."/>
            <person name="Kuo A."/>
            <person name="Drula E."/>
            <person name="Kohler A."/>
            <person name="Sanchez-Garcia M."/>
            <person name="Morin E."/>
            <person name="Andreopoulos B."/>
            <person name="Barry K.W."/>
            <person name="Bonito G."/>
            <person name="Buee M."/>
            <person name="Carver A."/>
            <person name="Chen C."/>
            <person name="Cichocki N."/>
            <person name="Clum A."/>
            <person name="Culley D."/>
            <person name="Crous P.W."/>
            <person name="Fauchery L."/>
            <person name="Girlanda M."/>
            <person name="Hayes R.D."/>
            <person name="Keri Z."/>
            <person name="LaButti K."/>
            <person name="Lipzen A."/>
            <person name="Lombard V."/>
            <person name="Magnuson J."/>
            <person name="Maillard F."/>
            <person name="Murat C."/>
            <person name="Nolan M."/>
            <person name="Ohm R.A."/>
            <person name="Pangilinan J."/>
            <person name="Pereira M.F."/>
            <person name="Perotto S."/>
            <person name="Peter M."/>
            <person name="Pfister S."/>
            <person name="Riley R."/>
            <person name="Sitrit Y."/>
            <person name="Stielow J.B."/>
            <person name="Szollosi G."/>
            <person name="Zifcakova L."/>
            <person name="Stursova M."/>
            <person name="Spatafora J.W."/>
            <person name="Tedersoo L."/>
            <person name="Vaario L.M."/>
            <person name="Yamada A."/>
            <person name="Yan M."/>
            <person name="Wang P."/>
            <person name="Xu J."/>
            <person name="Bruns T."/>
            <person name="Baldrian P."/>
            <person name="Vilgalys R."/>
            <person name="Dunand C."/>
            <person name="Henrissat B."/>
            <person name="Grigoriev I.V."/>
            <person name="Hibbett D."/>
            <person name="Nagy L.G."/>
            <person name="Martin F.M."/>
        </authorList>
    </citation>
    <scope>NUCLEOTIDE SEQUENCE</scope>
    <source>
        <strain evidence="1">UP504</strain>
    </source>
</reference>
<dbReference type="AlphaFoldDB" id="A0A9P6DQ02"/>
<protein>
    <recommendedName>
        <fullName evidence="3">CxC1-like cysteine cluster associated with KDZ transposases domain-containing protein</fullName>
    </recommendedName>
</protein>
<dbReference type="Proteomes" id="UP000886523">
    <property type="component" value="Unassembled WGS sequence"/>
</dbReference>
<evidence type="ECO:0000313" key="2">
    <source>
        <dbReference type="Proteomes" id="UP000886523"/>
    </source>
</evidence>
<dbReference type="OrthoDB" id="2505969at2759"/>
<gene>
    <name evidence="1" type="ORF">BS47DRAFT_1367065</name>
</gene>